<feature type="domain" description="Capsule synthesis protein CapA" evidence="3">
    <location>
        <begin position="72"/>
        <end position="311"/>
    </location>
</feature>
<reference evidence="4 5" key="1">
    <citation type="submission" date="2018-03" db="EMBL/GenBank/DDBJ databases">
        <title>Genomic Encyclopedia of Type Strains, Phase III (KMG-III): the genomes of soil and plant-associated and newly described type strains.</title>
        <authorList>
            <person name="Whitman W."/>
        </authorList>
    </citation>
    <scope>NUCLEOTIDE SEQUENCE [LARGE SCALE GENOMIC DNA]</scope>
    <source>
        <strain evidence="4 5">CGMCC 1.07653</strain>
    </source>
</reference>
<evidence type="ECO:0000313" key="5">
    <source>
        <dbReference type="Proteomes" id="UP000242310"/>
    </source>
</evidence>
<dbReference type="SMART" id="SM00854">
    <property type="entry name" value="PGA_cap"/>
    <property type="match status" value="1"/>
</dbReference>
<name>A0A2P8H3M1_9BACI</name>
<gene>
    <name evidence="4" type="ORF">B0H94_1225</name>
</gene>
<dbReference type="PANTHER" id="PTHR33393:SF13">
    <property type="entry name" value="PGA BIOSYNTHESIS PROTEIN CAPA"/>
    <property type="match status" value="1"/>
</dbReference>
<dbReference type="Proteomes" id="UP000242310">
    <property type="component" value="Unassembled WGS sequence"/>
</dbReference>
<evidence type="ECO:0000313" key="4">
    <source>
        <dbReference type="EMBL" id="PSL40815.1"/>
    </source>
</evidence>
<organism evidence="4 5">
    <name type="scientific">Salsuginibacillus halophilus</name>
    <dbReference type="NCBI Taxonomy" id="517424"/>
    <lineage>
        <taxon>Bacteria</taxon>
        <taxon>Bacillati</taxon>
        <taxon>Bacillota</taxon>
        <taxon>Bacilli</taxon>
        <taxon>Bacillales</taxon>
        <taxon>Bacillaceae</taxon>
        <taxon>Salsuginibacillus</taxon>
    </lineage>
</organism>
<evidence type="ECO:0000256" key="2">
    <source>
        <dbReference type="SAM" id="MobiDB-lite"/>
    </source>
</evidence>
<comment type="similarity">
    <text evidence="1">Belongs to the CapA family.</text>
</comment>
<dbReference type="Gene3D" id="3.60.21.10">
    <property type="match status" value="1"/>
</dbReference>
<dbReference type="CDD" id="cd07381">
    <property type="entry name" value="MPP_CapA"/>
    <property type="match status" value="1"/>
</dbReference>
<evidence type="ECO:0000259" key="3">
    <source>
        <dbReference type="SMART" id="SM00854"/>
    </source>
</evidence>
<dbReference type="EMBL" id="PYAV01000022">
    <property type="protein sequence ID" value="PSL40815.1"/>
    <property type="molecule type" value="Genomic_DNA"/>
</dbReference>
<feature type="region of interest" description="Disordered" evidence="2">
    <location>
        <begin position="21"/>
        <end position="65"/>
    </location>
</feature>
<dbReference type="PANTHER" id="PTHR33393">
    <property type="entry name" value="POLYGLUTAMINE SYNTHESIS ACCESSORY PROTEIN RV0574C-RELATED"/>
    <property type="match status" value="1"/>
</dbReference>
<dbReference type="RefSeq" id="WP_106590015.1">
    <property type="nucleotide sequence ID" value="NZ_PYAV01000022.1"/>
</dbReference>
<accession>A0A2P8H3M1</accession>
<proteinExistence type="inferred from homology"/>
<evidence type="ECO:0000256" key="1">
    <source>
        <dbReference type="ARBA" id="ARBA00005662"/>
    </source>
</evidence>
<sequence length="379" mass="41425">MKYVWSAAAAAALLCLGCESSDSKSPNEVSGKSSGLTTAHAESEAIEELQSKEIEPRTSSSETVYEEEEAIHMIFAGDVMFEWSLEDTVAQHGPDYPFEHVSESVQQADYAIANLETAVTDHAQPYEKIYNFQADADHLTGLVNAGFDFVSLANNHTMDYREAGLLDTVESLDEAGLDHAGAGADKSEAYAPHTVELHGKTIKILAFSEVLPSVDWYAGENKPGIASGYQRERVVQKIAAADDSADYVLVYMHWGNEGEHTPEEATRTYAESMVSAGADAVVGTHPHVLQGFEFFDDQPVAYSIGNFLFPDYVEGPTAETGLLHFKLQDGDVAMSFEPWHIDQDQVVDQGEAYQGKVMQFLADHSYGVSINGFDIHPKP</sequence>
<dbReference type="InterPro" id="IPR052169">
    <property type="entry name" value="CW_Biosynth-Accessory"/>
</dbReference>
<dbReference type="OrthoDB" id="9810906at2"/>
<protein>
    <submittedName>
        <fullName evidence="4">Poly-gamma-glutamate synthesis protein (Capsule biosynthesis protein)</fullName>
    </submittedName>
</protein>
<dbReference type="AlphaFoldDB" id="A0A2P8H3M1"/>
<keyword evidence="5" id="KW-1185">Reference proteome</keyword>
<comment type="caution">
    <text evidence="4">The sequence shown here is derived from an EMBL/GenBank/DDBJ whole genome shotgun (WGS) entry which is preliminary data.</text>
</comment>
<feature type="compositionally biased region" description="Polar residues" evidence="2">
    <location>
        <begin position="23"/>
        <end position="37"/>
    </location>
</feature>
<dbReference type="InterPro" id="IPR019079">
    <property type="entry name" value="Capsule_synth_CapA"/>
</dbReference>
<dbReference type="Pfam" id="PF09587">
    <property type="entry name" value="PGA_cap"/>
    <property type="match status" value="1"/>
</dbReference>
<dbReference type="SUPFAM" id="SSF56300">
    <property type="entry name" value="Metallo-dependent phosphatases"/>
    <property type="match status" value="1"/>
</dbReference>
<dbReference type="InterPro" id="IPR029052">
    <property type="entry name" value="Metallo-depent_PP-like"/>
</dbReference>